<comment type="similarity">
    <text evidence="1">Belongs to the 'phage' integrase family.</text>
</comment>
<dbReference type="InterPro" id="IPR011010">
    <property type="entry name" value="DNA_brk_join_enz"/>
</dbReference>
<evidence type="ECO:0000259" key="5">
    <source>
        <dbReference type="PROSITE" id="PS51898"/>
    </source>
</evidence>
<organism evidence="6 7">
    <name type="scientific">Tolumonas osonensis</name>
    <dbReference type="NCBI Taxonomy" id="675874"/>
    <lineage>
        <taxon>Bacteria</taxon>
        <taxon>Pseudomonadati</taxon>
        <taxon>Pseudomonadota</taxon>
        <taxon>Gammaproteobacteria</taxon>
        <taxon>Aeromonadales</taxon>
        <taxon>Aeromonadaceae</taxon>
        <taxon>Tolumonas</taxon>
    </lineage>
</organism>
<evidence type="ECO:0000313" key="7">
    <source>
        <dbReference type="Proteomes" id="UP000585721"/>
    </source>
</evidence>
<keyword evidence="3" id="KW-0238">DNA-binding</keyword>
<dbReference type="EMBL" id="JACHGR010000001">
    <property type="protein sequence ID" value="MBB6054506.1"/>
    <property type="molecule type" value="Genomic_DNA"/>
</dbReference>
<comment type="caution">
    <text evidence="6">The sequence shown here is derived from an EMBL/GenBank/DDBJ whole genome shotgun (WGS) entry which is preliminary data.</text>
</comment>
<dbReference type="PANTHER" id="PTHR30349:SF41">
    <property type="entry name" value="INTEGRASE_RECOMBINASE PROTEIN MJ0367-RELATED"/>
    <property type="match status" value="1"/>
</dbReference>
<dbReference type="InterPro" id="IPR002104">
    <property type="entry name" value="Integrase_catalytic"/>
</dbReference>
<dbReference type="GO" id="GO:0006310">
    <property type="term" value="P:DNA recombination"/>
    <property type="evidence" value="ECO:0007669"/>
    <property type="project" value="UniProtKB-KW"/>
</dbReference>
<gene>
    <name evidence="6" type="ORF">HNR75_000371</name>
</gene>
<feature type="domain" description="Tyr recombinase" evidence="5">
    <location>
        <begin position="412"/>
        <end position="596"/>
    </location>
</feature>
<evidence type="ECO:0000256" key="4">
    <source>
        <dbReference type="ARBA" id="ARBA00023172"/>
    </source>
</evidence>
<keyword evidence="7" id="KW-1185">Reference proteome</keyword>
<dbReference type="InterPro" id="IPR046668">
    <property type="entry name" value="DUF6538"/>
</dbReference>
<dbReference type="GO" id="GO:0015074">
    <property type="term" value="P:DNA integration"/>
    <property type="evidence" value="ECO:0007669"/>
    <property type="project" value="UniProtKB-KW"/>
</dbReference>
<dbReference type="InterPro" id="IPR050090">
    <property type="entry name" value="Tyrosine_recombinase_XerCD"/>
</dbReference>
<dbReference type="PANTHER" id="PTHR30349">
    <property type="entry name" value="PHAGE INTEGRASE-RELATED"/>
    <property type="match status" value="1"/>
</dbReference>
<protein>
    <submittedName>
        <fullName evidence="6">Integrase</fullName>
    </submittedName>
</protein>
<keyword evidence="2" id="KW-0229">DNA integration</keyword>
<accession>A0A841GD47</accession>
<evidence type="ECO:0000256" key="1">
    <source>
        <dbReference type="ARBA" id="ARBA00008857"/>
    </source>
</evidence>
<dbReference type="PROSITE" id="PS51898">
    <property type="entry name" value="TYR_RECOMBINASE"/>
    <property type="match status" value="1"/>
</dbReference>
<dbReference type="SUPFAM" id="SSF56349">
    <property type="entry name" value="DNA breaking-rejoining enzymes"/>
    <property type="match status" value="1"/>
</dbReference>
<dbReference type="GO" id="GO:0003677">
    <property type="term" value="F:DNA binding"/>
    <property type="evidence" value="ECO:0007669"/>
    <property type="project" value="UniProtKB-KW"/>
</dbReference>
<dbReference type="Pfam" id="PF20172">
    <property type="entry name" value="DUF6538"/>
    <property type="match status" value="1"/>
</dbReference>
<sequence length="600" mass="69598">MSNKLCNKLGNKTPSYLTNRNGIFYFCYRVPSSLVDKPRVLRYSLRTRDVLIAKQRQSKLIDVITSAKEASQNRNTDKLTAILAPFDTGMTNRIKGIQMDDSDKSLLQIKRGFLEIAINNLESYEDDYLDKIENYENSSSELSDNYCSDLNEYLSSSLIERSIAFKMVVSDLVEDIKNNSDKLESCFYARFKPIYDEYGEDFLRETLKMYFNTHWKMPMELGEAMISDDTNRLNAISADLNSKYQRVLTETTIADLKEKLTNQQVIQQSQPIKKEQDLPVISHYIPDFLSWDERSRSEDIINGYKRDLEFLIFSIGDKPVNRVTKQDIKESLQIKSEMPKMSLKPYKEQGLKAVVYAIKNDLIEIPEEHRVSSKSVRETLKSYQSFFSAYLFKSKDILTKSPTENVTFKYQSIPYANYTDLQMNSIVSYYEQQEISDKQLVILTACYTGMRLSEICNLTSESVKHDTESGYNYIFIEKGKTDAARRVIPISKKLEATGLIEYLNQLRPNQKLYSKKPELINDELRKARETLAIPHENEYEQRRVFHSLRHSLITKARSKGITDPVLQKVVGHQTNKTITDRYTHVFPVQDLTCVVDCLPW</sequence>
<dbReference type="Pfam" id="PF00589">
    <property type="entry name" value="Phage_integrase"/>
    <property type="match status" value="1"/>
</dbReference>
<dbReference type="RefSeq" id="WP_188025303.1">
    <property type="nucleotide sequence ID" value="NZ_JACHGR010000001.1"/>
</dbReference>
<dbReference type="Gene3D" id="1.10.443.10">
    <property type="entry name" value="Intergrase catalytic core"/>
    <property type="match status" value="1"/>
</dbReference>
<proteinExistence type="inferred from homology"/>
<dbReference type="Proteomes" id="UP000585721">
    <property type="component" value="Unassembled WGS sequence"/>
</dbReference>
<evidence type="ECO:0000313" key="6">
    <source>
        <dbReference type="EMBL" id="MBB6054506.1"/>
    </source>
</evidence>
<dbReference type="AlphaFoldDB" id="A0A841GD47"/>
<evidence type="ECO:0000256" key="2">
    <source>
        <dbReference type="ARBA" id="ARBA00022908"/>
    </source>
</evidence>
<reference evidence="6 7" key="1">
    <citation type="submission" date="2020-08" db="EMBL/GenBank/DDBJ databases">
        <title>Genomic Encyclopedia of Type Strains, Phase IV (KMG-IV): sequencing the most valuable type-strain genomes for metagenomic binning, comparative biology and taxonomic classification.</title>
        <authorList>
            <person name="Goeker M."/>
        </authorList>
    </citation>
    <scope>NUCLEOTIDE SEQUENCE [LARGE SCALE GENOMIC DNA]</scope>
    <source>
        <strain evidence="6 7">DSM 22975</strain>
    </source>
</reference>
<keyword evidence="4" id="KW-0233">DNA recombination</keyword>
<dbReference type="InterPro" id="IPR013762">
    <property type="entry name" value="Integrase-like_cat_sf"/>
</dbReference>
<evidence type="ECO:0000256" key="3">
    <source>
        <dbReference type="ARBA" id="ARBA00023125"/>
    </source>
</evidence>
<name>A0A841GD47_9GAMM</name>